<dbReference type="Proteomes" id="UP000011081">
    <property type="component" value="Unassembled WGS sequence"/>
</dbReference>
<reference evidence="2" key="1">
    <citation type="submission" date="2011-03" db="EMBL/GenBank/DDBJ databases">
        <title>The genome sequence of Vavraia culicis strain floridensis.</title>
        <authorList>
            <consortium name="The Broad Institute Genome Sequencing Platform"/>
            <person name="Cuomo C."/>
            <person name="Becnel J."/>
            <person name="Sanscrainte N."/>
            <person name="Young S.K."/>
            <person name="Zeng Q."/>
            <person name="Gargeya S."/>
            <person name="Fitzgerald M."/>
            <person name="Haas B."/>
            <person name="Abouelleil A."/>
            <person name="Alvarado L."/>
            <person name="Arachchi H.M."/>
            <person name="Berlin A."/>
            <person name="Chapman S.B."/>
            <person name="Gearin G."/>
            <person name="Goldberg J."/>
            <person name="Griggs A."/>
            <person name="Gujja S."/>
            <person name="Hansen M."/>
            <person name="Heiman D."/>
            <person name="Howarth C."/>
            <person name="Larimer J."/>
            <person name="Lui A."/>
            <person name="MacDonald P.J.P."/>
            <person name="McCowen C."/>
            <person name="Montmayeur A."/>
            <person name="Murphy C."/>
            <person name="Neiman D."/>
            <person name="Pearson M."/>
            <person name="Priest M."/>
            <person name="Roberts A."/>
            <person name="Saif S."/>
            <person name="Shea T."/>
            <person name="Sisk P."/>
            <person name="Stolte C."/>
            <person name="Sykes S."/>
            <person name="Wortman J."/>
            <person name="Nusbaum C."/>
            <person name="Birren B."/>
        </authorList>
    </citation>
    <scope>NUCLEOTIDE SEQUENCE [LARGE SCALE GENOMIC DNA]</scope>
    <source>
        <strain evidence="2">floridensis</strain>
    </source>
</reference>
<evidence type="ECO:0000313" key="1">
    <source>
        <dbReference type="EMBL" id="ELA47980.1"/>
    </source>
</evidence>
<accession>L2GY15</accession>
<dbReference type="Pfam" id="PF09729">
    <property type="entry name" value="Gti1_Pac2"/>
    <property type="match status" value="1"/>
</dbReference>
<proteinExistence type="predicted"/>
<evidence type="ECO:0000313" key="2">
    <source>
        <dbReference type="Proteomes" id="UP000011081"/>
    </source>
</evidence>
<name>L2GY15_VAVCU</name>
<dbReference type="OrthoDB" id="5572844at2759"/>
<dbReference type="RefSeq" id="XP_008073583.1">
    <property type="nucleotide sequence ID" value="XM_008075392.1"/>
</dbReference>
<dbReference type="HOGENOM" id="CLU_107279_0_0_1"/>
<keyword evidence="2" id="KW-1185">Reference proteome</keyword>
<dbReference type="EMBL" id="GL877409">
    <property type="protein sequence ID" value="ELA47980.1"/>
    <property type="molecule type" value="Genomic_DNA"/>
</dbReference>
<dbReference type="STRING" id="948595.L2GY15"/>
<dbReference type="InterPro" id="IPR018608">
    <property type="entry name" value="Gti1/Pac2"/>
</dbReference>
<dbReference type="GO" id="GO:0003677">
    <property type="term" value="F:DNA binding"/>
    <property type="evidence" value="ECO:0007669"/>
    <property type="project" value="TreeGrafter"/>
</dbReference>
<dbReference type="GeneID" id="19878450"/>
<dbReference type="PANTHER" id="PTHR28027">
    <property type="entry name" value="TRANSCRIPTIONAL REGULATOR MIT1"/>
    <property type="match status" value="1"/>
</dbReference>
<evidence type="ECO:0008006" key="3">
    <source>
        <dbReference type="Google" id="ProtNLM"/>
    </source>
</evidence>
<organism evidence="1 2">
    <name type="scientific">Vavraia culicis (isolate floridensis)</name>
    <name type="common">Microsporidian parasite</name>
    <dbReference type="NCBI Taxonomy" id="948595"/>
    <lineage>
        <taxon>Eukaryota</taxon>
        <taxon>Fungi</taxon>
        <taxon>Fungi incertae sedis</taxon>
        <taxon>Microsporidia</taxon>
        <taxon>Pleistophoridae</taxon>
        <taxon>Vavraia</taxon>
    </lineage>
</organism>
<dbReference type="PANTHER" id="PTHR28027:SF2">
    <property type="entry name" value="TRANSCRIPTIONAL REGULATOR MIT1"/>
    <property type="match status" value="1"/>
</dbReference>
<dbReference type="VEuPathDB" id="MicrosporidiaDB:VCUG_00563"/>
<dbReference type="AlphaFoldDB" id="L2GY15"/>
<dbReference type="InParanoid" id="L2GY15"/>
<protein>
    <recommendedName>
        <fullName evidence="3">Gluconate transport-inducing protein</fullName>
    </recommendedName>
</protein>
<gene>
    <name evidence="1" type="ORF">VCUG_00563</name>
</gene>
<sequence>MTSLRGYLHTYEEAYQIVHSVRLGIIAPLSKRLSIWERTSIKSGSIFVFIRDCRGILRWTDGRLWSSSKITGPFLLYKEETRHFCKKFRKKHLTDITRPLKNIPLGKQMEQNKFILYKKTISIRHEQNVYHIIAYFQPVFDKWSLGSTPFFRSMKIVIGMYGELSSDRYLDNLKRKNVDIHTRYKLLSLNSASILPDIDRKLLERIAREVLMNKLTVSKTSDVFKTNN</sequence>